<dbReference type="Pfam" id="PF00535">
    <property type="entry name" value="Glycos_transf_2"/>
    <property type="match status" value="1"/>
</dbReference>
<keyword evidence="1" id="KW-1003">Cell membrane</keyword>
<evidence type="ECO:0000313" key="10">
    <source>
        <dbReference type="EMBL" id="OGF98620.1"/>
    </source>
</evidence>
<comment type="caution">
    <text evidence="10">The sequence shown here is derived from an EMBL/GenBank/DDBJ whole genome shotgun (WGS) entry which is preliminary data.</text>
</comment>
<sequence>MVSIVMPARNEEGNIPRCYEEITRVMEAAGCDYEVVVTDNASSDRTGELCEKICATDPRWRYIRFSRNFTADNSMSAGLHYSRGDAVIILFSDLQEPPELIPRFLEKWREGYEIVYGVHTRRHGESPIRSLWASFFYKFINLLSEIQLPEHVADFRLMDRKVVNTINRMGERNRYLRGMIVWTGFRQTGIPYERQARGSGKGTTSYLYLFSYAVRSICSFSIRPLRFFFLFGMGVALLTVLLAAYYLYLYFAHGTEAPGIPTVILLLLGNIALTSLGIGVLGEYIGSIYTESKKRPLWVVEKAVNIEIPEERRYGN</sequence>
<dbReference type="GO" id="GO:0016757">
    <property type="term" value="F:glycosyltransferase activity"/>
    <property type="evidence" value="ECO:0007669"/>
    <property type="project" value="UniProtKB-KW"/>
</dbReference>
<name>A0A1F5YEL3_9BACT</name>
<reference evidence="10 11" key="1">
    <citation type="journal article" date="2016" name="Nat. Commun.">
        <title>Thousands of microbial genomes shed light on interconnected biogeochemical processes in an aquifer system.</title>
        <authorList>
            <person name="Anantharaman K."/>
            <person name="Brown C.T."/>
            <person name="Hug L.A."/>
            <person name="Sharon I."/>
            <person name="Castelle C.J."/>
            <person name="Probst A.J."/>
            <person name="Thomas B.C."/>
            <person name="Singh A."/>
            <person name="Wilkins M.J."/>
            <person name="Karaoz U."/>
            <person name="Brodie E.L."/>
            <person name="Williams K.H."/>
            <person name="Hubbard S.S."/>
            <person name="Banfield J.F."/>
        </authorList>
    </citation>
    <scope>NUCLEOTIDE SEQUENCE [LARGE SCALE GENOMIC DNA]</scope>
</reference>
<dbReference type="InterPro" id="IPR001173">
    <property type="entry name" value="Glyco_trans_2-like"/>
</dbReference>
<evidence type="ECO:0000313" key="11">
    <source>
        <dbReference type="Proteomes" id="UP000176992"/>
    </source>
</evidence>
<evidence type="ECO:0000256" key="4">
    <source>
        <dbReference type="ARBA" id="ARBA00022692"/>
    </source>
</evidence>
<protein>
    <recommendedName>
        <fullName evidence="9">Glycosyltransferase 2-like domain-containing protein</fullName>
    </recommendedName>
</protein>
<dbReference type="AlphaFoldDB" id="A0A1F5YEL3"/>
<evidence type="ECO:0000256" key="2">
    <source>
        <dbReference type="ARBA" id="ARBA00022676"/>
    </source>
</evidence>
<dbReference type="CDD" id="cd04187">
    <property type="entry name" value="DPM1_like_bac"/>
    <property type="match status" value="1"/>
</dbReference>
<dbReference type="SUPFAM" id="SSF53448">
    <property type="entry name" value="Nucleotide-diphospho-sugar transferases"/>
    <property type="match status" value="1"/>
</dbReference>
<dbReference type="Proteomes" id="UP000176992">
    <property type="component" value="Unassembled WGS sequence"/>
</dbReference>
<feature type="transmembrane region" description="Helical" evidence="8">
    <location>
        <begin position="263"/>
        <end position="285"/>
    </location>
</feature>
<dbReference type="InterPro" id="IPR029044">
    <property type="entry name" value="Nucleotide-diphossugar_trans"/>
</dbReference>
<dbReference type="InterPro" id="IPR050256">
    <property type="entry name" value="Glycosyltransferase_2"/>
</dbReference>
<feature type="transmembrane region" description="Helical" evidence="8">
    <location>
        <begin position="227"/>
        <end position="251"/>
    </location>
</feature>
<dbReference type="PANTHER" id="PTHR48090">
    <property type="entry name" value="UNDECAPRENYL-PHOSPHATE 4-DEOXY-4-FORMAMIDO-L-ARABINOSE TRANSFERASE-RELATED"/>
    <property type="match status" value="1"/>
</dbReference>
<feature type="domain" description="Glycosyltransferase 2-like" evidence="9">
    <location>
        <begin position="3"/>
        <end position="164"/>
    </location>
</feature>
<keyword evidence="6 8" id="KW-1133">Transmembrane helix</keyword>
<evidence type="ECO:0000256" key="6">
    <source>
        <dbReference type="ARBA" id="ARBA00022989"/>
    </source>
</evidence>
<dbReference type="GO" id="GO:0005886">
    <property type="term" value="C:plasma membrane"/>
    <property type="evidence" value="ECO:0007669"/>
    <property type="project" value="TreeGrafter"/>
</dbReference>
<proteinExistence type="predicted"/>
<evidence type="ECO:0000256" key="5">
    <source>
        <dbReference type="ARBA" id="ARBA00022985"/>
    </source>
</evidence>
<dbReference type="EMBL" id="MFIV01000074">
    <property type="protein sequence ID" value="OGF98620.1"/>
    <property type="molecule type" value="Genomic_DNA"/>
</dbReference>
<keyword evidence="7 8" id="KW-0472">Membrane</keyword>
<accession>A0A1F5YEL3</accession>
<keyword evidence="2" id="KW-0328">Glycosyltransferase</keyword>
<evidence type="ECO:0000256" key="3">
    <source>
        <dbReference type="ARBA" id="ARBA00022679"/>
    </source>
</evidence>
<dbReference type="PANTHER" id="PTHR48090:SF3">
    <property type="entry name" value="UNDECAPRENYL-PHOSPHATE 4-DEOXY-4-FORMAMIDO-L-ARABINOSE TRANSFERASE"/>
    <property type="match status" value="1"/>
</dbReference>
<evidence type="ECO:0000256" key="8">
    <source>
        <dbReference type="SAM" id="Phobius"/>
    </source>
</evidence>
<evidence type="ECO:0000256" key="7">
    <source>
        <dbReference type="ARBA" id="ARBA00023136"/>
    </source>
</evidence>
<gene>
    <name evidence="10" type="ORF">A2Z86_01020</name>
</gene>
<dbReference type="Gene3D" id="3.90.550.10">
    <property type="entry name" value="Spore Coat Polysaccharide Biosynthesis Protein SpsA, Chain A"/>
    <property type="match status" value="1"/>
</dbReference>
<evidence type="ECO:0000256" key="1">
    <source>
        <dbReference type="ARBA" id="ARBA00022475"/>
    </source>
</evidence>
<dbReference type="GO" id="GO:0009103">
    <property type="term" value="P:lipopolysaccharide biosynthetic process"/>
    <property type="evidence" value="ECO:0007669"/>
    <property type="project" value="UniProtKB-KW"/>
</dbReference>
<organism evidence="10 11">
    <name type="scientific">Candidatus Glassbacteria bacterium GWA2_58_10</name>
    <dbReference type="NCBI Taxonomy" id="1817865"/>
    <lineage>
        <taxon>Bacteria</taxon>
        <taxon>Candidatus Glassiibacteriota</taxon>
    </lineage>
</organism>
<evidence type="ECO:0000259" key="9">
    <source>
        <dbReference type="Pfam" id="PF00535"/>
    </source>
</evidence>
<keyword evidence="4 8" id="KW-0812">Transmembrane</keyword>
<keyword evidence="5" id="KW-0448">Lipopolysaccharide biosynthesis</keyword>
<keyword evidence="3" id="KW-0808">Transferase</keyword>